<keyword evidence="2" id="KW-1185">Reference proteome</keyword>
<organism evidence="1 2">
    <name type="scientific">Qipengyuania qiaonensis</name>
    <dbReference type="NCBI Taxonomy" id="2867240"/>
    <lineage>
        <taxon>Bacteria</taxon>
        <taxon>Pseudomonadati</taxon>
        <taxon>Pseudomonadota</taxon>
        <taxon>Alphaproteobacteria</taxon>
        <taxon>Sphingomonadales</taxon>
        <taxon>Erythrobacteraceae</taxon>
        <taxon>Qipengyuania</taxon>
    </lineage>
</organism>
<accession>A0ABS7J5L0</accession>
<gene>
    <name evidence="1" type="ORF">K3174_08750</name>
</gene>
<comment type="caution">
    <text evidence="1">The sequence shown here is derived from an EMBL/GenBank/DDBJ whole genome shotgun (WGS) entry which is preliminary data.</text>
</comment>
<dbReference type="EMBL" id="JAIGNO010000004">
    <property type="protein sequence ID" value="MBX7482619.1"/>
    <property type="molecule type" value="Genomic_DNA"/>
</dbReference>
<dbReference type="Proteomes" id="UP000755104">
    <property type="component" value="Unassembled WGS sequence"/>
</dbReference>
<name>A0ABS7J5L0_9SPHN</name>
<evidence type="ECO:0000313" key="1">
    <source>
        <dbReference type="EMBL" id="MBX7482619.1"/>
    </source>
</evidence>
<evidence type="ECO:0000313" key="2">
    <source>
        <dbReference type="Proteomes" id="UP000755104"/>
    </source>
</evidence>
<sequence length="227" mass="27063">MKQWFTYRYLDLLGSIYIYNEHRGYTALDRVLEAVRAKHPEAVELIAAVEKHRADERKHYTMFKRWFELRGKMPIALDRMFGHIDRFIEITFGCTIDSLDTDEIIASDDLFERLCRVISLTEKRGLKQVEILLDHPLVKQDKALHRIFEVVHVDEPDHFLPYDKWLAENARRMPNRRERWIDRLIHSELLFIKLPLLFLWFGAPRLTEWRDAGEDNPRPVPKVLASA</sequence>
<dbReference type="InterPro" id="IPR009078">
    <property type="entry name" value="Ferritin-like_SF"/>
</dbReference>
<protein>
    <submittedName>
        <fullName evidence="1">Ferritin-like domain-containing protein</fullName>
    </submittedName>
</protein>
<dbReference type="SUPFAM" id="SSF47240">
    <property type="entry name" value="Ferritin-like"/>
    <property type="match status" value="1"/>
</dbReference>
<dbReference type="RefSeq" id="WP_221557875.1">
    <property type="nucleotide sequence ID" value="NZ_JAIGNO010000004.1"/>
</dbReference>
<reference evidence="1 2" key="1">
    <citation type="submission" date="2021-08" db="EMBL/GenBank/DDBJ databases">
        <title>Comparative Genomics Analysis of the Genus Qipengyuania Reveals Extensive Genetic Diversity and Metabolic Versatility, Including the Description of Fifteen Novel Species.</title>
        <authorList>
            <person name="Liu Y."/>
        </authorList>
    </citation>
    <scope>NUCLEOTIDE SEQUENCE [LARGE SCALE GENOMIC DNA]</scope>
    <source>
        <strain evidence="1 2">6D47A</strain>
    </source>
</reference>
<proteinExistence type="predicted"/>